<dbReference type="InterPro" id="IPR000592">
    <property type="entry name" value="Ribosomal_eS27"/>
</dbReference>
<evidence type="ECO:0000256" key="3">
    <source>
        <dbReference type="ARBA" id="ARBA00023274"/>
    </source>
</evidence>
<evidence type="ECO:0000313" key="4">
    <source>
        <dbReference type="EMBL" id="TMW87574.1"/>
    </source>
</evidence>
<dbReference type="AlphaFoldDB" id="A0A6N2B124"/>
<keyword evidence="1" id="KW-0862">Zinc</keyword>
<dbReference type="InterPro" id="IPR023407">
    <property type="entry name" value="Ribosomal_eS27_Zn-bd_dom_sf"/>
</dbReference>
<dbReference type="PANTHER" id="PTHR11594">
    <property type="entry name" value="40S RIBOSOMAL PROTEIN S27"/>
    <property type="match status" value="1"/>
</dbReference>
<protein>
    <submittedName>
        <fullName evidence="4">Uncharacterized protein</fullName>
    </submittedName>
</protein>
<proteinExistence type="predicted"/>
<dbReference type="GO" id="GO:1990904">
    <property type="term" value="C:ribonucleoprotein complex"/>
    <property type="evidence" value="ECO:0007669"/>
    <property type="project" value="UniProtKB-KW"/>
</dbReference>
<sequence length="77" mass="8950">MSIPKISNDTDLLHLPTEIKKQKHKVMQSPYLTFLNVKCQGCFQIITTIFSHSQNPSYMPHLPTNAMQTNWCPQKNY</sequence>
<keyword evidence="3" id="KW-0687">Ribonucleoprotein</keyword>
<reference evidence="4" key="1">
    <citation type="submission" date="2019-05" db="EMBL/GenBank/DDBJ databases">
        <title>The de novo reference genome and transcriptome assemblies of the wild tomato species Solanum chilense.</title>
        <authorList>
            <person name="Stam R."/>
            <person name="Nosenko T."/>
            <person name="Hoerger A.C."/>
            <person name="Stephan W."/>
            <person name="Seidel M.A."/>
            <person name="Kuhn J.M.M."/>
            <person name="Haberer G."/>
            <person name="Tellier A."/>
        </authorList>
    </citation>
    <scope>NUCLEOTIDE SEQUENCE</scope>
    <source>
        <tissue evidence="4">Mature leaves</tissue>
    </source>
</reference>
<name>A0A6N2B124_SOLCI</name>
<accession>A0A6N2B124</accession>
<organism evidence="4">
    <name type="scientific">Solanum chilense</name>
    <name type="common">Tomato</name>
    <name type="synonym">Lycopersicon chilense</name>
    <dbReference type="NCBI Taxonomy" id="4083"/>
    <lineage>
        <taxon>Eukaryota</taxon>
        <taxon>Viridiplantae</taxon>
        <taxon>Streptophyta</taxon>
        <taxon>Embryophyta</taxon>
        <taxon>Tracheophyta</taxon>
        <taxon>Spermatophyta</taxon>
        <taxon>Magnoliopsida</taxon>
        <taxon>eudicotyledons</taxon>
        <taxon>Gunneridae</taxon>
        <taxon>Pentapetalae</taxon>
        <taxon>asterids</taxon>
        <taxon>lamiids</taxon>
        <taxon>Solanales</taxon>
        <taxon>Solanaceae</taxon>
        <taxon>Solanoideae</taxon>
        <taxon>Solaneae</taxon>
        <taxon>Solanum</taxon>
        <taxon>Solanum subgen. Lycopersicon</taxon>
    </lineage>
</organism>
<evidence type="ECO:0000256" key="2">
    <source>
        <dbReference type="ARBA" id="ARBA00022980"/>
    </source>
</evidence>
<dbReference type="GO" id="GO:0003735">
    <property type="term" value="F:structural constituent of ribosome"/>
    <property type="evidence" value="ECO:0007669"/>
    <property type="project" value="InterPro"/>
</dbReference>
<keyword evidence="2" id="KW-0689">Ribosomal protein</keyword>
<dbReference type="Pfam" id="PF01667">
    <property type="entry name" value="Ribosomal_S27e"/>
    <property type="match status" value="1"/>
</dbReference>
<comment type="caution">
    <text evidence="4">The sequence shown here is derived from an EMBL/GenBank/DDBJ whole genome shotgun (WGS) entry which is preliminary data.</text>
</comment>
<dbReference type="EMBL" id="RXGB01005629">
    <property type="protein sequence ID" value="TMW87574.1"/>
    <property type="molecule type" value="Genomic_DNA"/>
</dbReference>
<dbReference type="GO" id="GO:0006412">
    <property type="term" value="P:translation"/>
    <property type="evidence" value="ECO:0007669"/>
    <property type="project" value="InterPro"/>
</dbReference>
<dbReference type="GO" id="GO:0005840">
    <property type="term" value="C:ribosome"/>
    <property type="evidence" value="ECO:0007669"/>
    <property type="project" value="UniProtKB-KW"/>
</dbReference>
<gene>
    <name evidence="4" type="ORF">EJD97_019773</name>
</gene>
<dbReference type="Gene3D" id="2.20.25.100">
    <property type="entry name" value="Zn-binding ribosomal proteins"/>
    <property type="match status" value="1"/>
</dbReference>
<evidence type="ECO:0000256" key="1">
    <source>
        <dbReference type="ARBA" id="ARBA00022833"/>
    </source>
</evidence>